<feature type="domain" description="HNH nuclease" evidence="3">
    <location>
        <begin position="333"/>
        <end position="383"/>
    </location>
</feature>
<dbReference type="InterPro" id="IPR002711">
    <property type="entry name" value="HNH"/>
</dbReference>
<evidence type="ECO:0000259" key="3">
    <source>
        <dbReference type="SMART" id="SM00507"/>
    </source>
</evidence>
<keyword evidence="4" id="KW-0540">Nuclease</keyword>
<keyword evidence="4" id="KW-0378">Hydrolase</keyword>
<keyword evidence="4" id="KW-0255">Endonuclease</keyword>
<proteinExistence type="inferred from homology"/>
<evidence type="ECO:0000313" key="5">
    <source>
        <dbReference type="Proteomes" id="UP001064879"/>
    </source>
</evidence>
<protein>
    <submittedName>
        <fullName evidence="4">HNH endonuclease</fullName>
    </submittedName>
</protein>
<dbReference type="CDD" id="cd00085">
    <property type="entry name" value="HNHc"/>
    <property type="match status" value="1"/>
</dbReference>
<dbReference type="InterPro" id="IPR003870">
    <property type="entry name" value="DUF222"/>
</dbReference>
<evidence type="ECO:0000256" key="1">
    <source>
        <dbReference type="ARBA" id="ARBA00023450"/>
    </source>
</evidence>
<keyword evidence="5" id="KW-1185">Reference proteome</keyword>
<organism evidence="4 5">
    <name type="scientific">Brevibacterium spongiae</name>
    <dbReference type="NCBI Taxonomy" id="2909672"/>
    <lineage>
        <taxon>Bacteria</taxon>
        <taxon>Bacillati</taxon>
        <taxon>Actinomycetota</taxon>
        <taxon>Actinomycetes</taxon>
        <taxon>Micrococcales</taxon>
        <taxon>Brevibacteriaceae</taxon>
        <taxon>Brevibacterium</taxon>
    </lineage>
</organism>
<sequence>MDVDPVREPTPVPDPLTEITRFGELLRGLDQGDTEAETLARITALEELRSAVVAAQSREAVAFEALRIERDRLNRVPANDCGKRAGDEVGLAKKVSPGSGRKFLSTARTIVIGMPNTFKALAQGKISEDKARIMVDETAVLTDADRRKVDTRMKRSLEPVGLRSLRAEARALSAEMDAEAAAKRVAKAASNRRVNLTVIDDGMGRISAILPLPQAVAAYESLTAGAETIIAGGDADGRNRQQVLADSFVQRLSGQSSATAVPAEIHLLVEAESLLADGLVPAWLPGFGPLPAKTAREFVAANEAKVFISRIFTRPEDGQLVGMDAKGREFTGRLRQMITFRDDVCRTPWCDAPIRHADHARPVAAGGPTTWENGSGLCASCNYAKEHPGWKHEATPEGLKVTTPSGHSYDVATPAVVRRMRFPCPEAVSEPGESPPEPDWRQAFSRFLEPQRDAKQSDATQSDAADGIDAVDDFETADDFDTDALDEIDLPYLPITSAEARAVEEHPIEYRTIEPRAQLPEQLPPRYCTRAEKIATWRSRNAHRRPTPADCEGSPVEAQLVQVVFGPD</sequence>
<dbReference type="InterPro" id="IPR003615">
    <property type="entry name" value="HNH_nuc"/>
</dbReference>
<evidence type="ECO:0000256" key="2">
    <source>
        <dbReference type="SAM" id="MobiDB-lite"/>
    </source>
</evidence>
<gene>
    <name evidence="4" type="ORF">L1F31_04375</name>
</gene>
<feature type="region of interest" description="Disordered" evidence="2">
    <location>
        <begin position="451"/>
        <end position="474"/>
    </location>
</feature>
<dbReference type="RefSeq" id="WP_265419461.1">
    <property type="nucleotide sequence ID" value="NZ_CP093443.1"/>
</dbReference>
<dbReference type="Gene3D" id="1.10.30.50">
    <property type="match status" value="1"/>
</dbReference>
<dbReference type="Pfam" id="PF02720">
    <property type="entry name" value="DUF222"/>
    <property type="match status" value="1"/>
</dbReference>
<dbReference type="Proteomes" id="UP001064879">
    <property type="component" value="Chromosome"/>
</dbReference>
<comment type="similarity">
    <text evidence="1">Belongs to the Rv1128c/1148c/1588c/1702c/1945/3466 family.</text>
</comment>
<accession>A0ABY5SQR7</accession>
<name>A0ABY5SQR7_9MICO</name>
<evidence type="ECO:0000313" key="4">
    <source>
        <dbReference type="EMBL" id="UVI36898.1"/>
    </source>
</evidence>
<dbReference type="EMBL" id="CP093443">
    <property type="protein sequence ID" value="UVI36898.1"/>
    <property type="molecule type" value="Genomic_DNA"/>
</dbReference>
<reference evidence="4" key="1">
    <citation type="submission" date="2022-03" db="EMBL/GenBank/DDBJ databases">
        <title>Brevibacterium spongiae sp. nov., isolated from marine sponge.</title>
        <authorList>
            <person name="Li Z."/>
            <person name="Zhang M."/>
        </authorList>
    </citation>
    <scope>NUCLEOTIDE SEQUENCE</scope>
    <source>
        <strain evidence="4">WHS-Z9</strain>
    </source>
</reference>
<dbReference type="SMART" id="SM00507">
    <property type="entry name" value="HNHc"/>
    <property type="match status" value="1"/>
</dbReference>
<dbReference type="Pfam" id="PF01844">
    <property type="entry name" value="HNH"/>
    <property type="match status" value="1"/>
</dbReference>
<dbReference type="GO" id="GO:0004519">
    <property type="term" value="F:endonuclease activity"/>
    <property type="evidence" value="ECO:0007669"/>
    <property type="project" value="UniProtKB-KW"/>
</dbReference>